<dbReference type="KEGG" id="bfu:BCIN_10g03070"/>
<dbReference type="EMBL" id="CP009814">
    <property type="protein sequence ID" value="ATZ54295.1"/>
    <property type="molecule type" value="Genomic_DNA"/>
</dbReference>
<feature type="region of interest" description="Disordered" evidence="1">
    <location>
        <begin position="201"/>
        <end position="224"/>
    </location>
</feature>
<organism evidence="2 3">
    <name type="scientific">Botryotinia fuckeliana (strain B05.10)</name>
    <name type="common">Noble rot fungus</name>
    <name type="synonym">Botrytis cinerea</name>
    <dbReference type="NCBI Taxonomy" id="332648"/>
    <lineage>
        <taxon>Eukaryota</taxon>
        <taxon>Fungi</taxon>
        <taxon>Dikarya</taxon>
        <taxon>Ascomycota</taxon>
        <taxon>Pezizomycotina</taxon>
        <taxon>Leotiomycetes</taxon>
        <taxon>Helotiales</taxon>
        <taxon>Sclerotiniaceae</taxon>
        <taxon>Botrytis</taxon>
    </lineage>
</organism>
<protein>
    <submittedName>
        <fullName evidence="2">Uncharacterized protein</fullName>
    </submittedName>
</protein>
<proteinExistence type="predicted"/>
<gene>
    <name evidence="2" type="ORF">BCIN_10g03070</name>
</gene>
<reference evidence="2 3" key="2">
    <citation type="journal article" date="2012" name="Eukaryot. Cell">
        <title>Genome update of Botrytis cinerea strains B05.10 and T4.</title>
        <authorList>
            <person name="Staats M."/>
            <person name="van Kan J.A."/>
        </authorList>
    </citation>
    <scope>NUCLEOTIDE SEQUENCE [LARGE SCALE GENOMIC DNA]</scope>
    <source>
        <strain evidence="2 3">B05.10</strain>
    </source>
</reference>
<dbReference type="VEuPathDB" id="FungiDB:Bcin10g03070"/>
<dbReference type="GeneID" id="36394575"/>
<dbReference type="Proteomes" id="UP000001798">
    <property type="component" value="Chromosome 10"/>
</dbReference>
<name>A0A384JUN1_BOTFB</name>
<evidence type="ECO:0000313" key="2">
    <source>
        <dbReference type="EMBL" id="ATZ54295.1"/>
    </source>
</evidence>
<sequence length="370" mass="41863">MDFQAYRDNASMQRPILKLKHHSIFSWEEGSIEQRGLTNEEVFALQAIEVVTKKAARLFGIDLGTPSKILRGADLTLSISFADKIADDHIYRPREQKADRGISLRDATVNEPKAGMRSKSKLTCGWCEMDSSVSAEKSERAWASLPTLLKHQHSEFHAPKPRDRYDIVHSHVADQELTVEKTGCLHETTDTVPQQFVQIKNTDVTSNEGSEDGRGKRNLKSTEPNKHEDTWCKWLRDPECPNHVERPILSFSEAITDRHVERNKMPRGSNDECDSLLLSSFEPLEYPGEVVSDQNFLSSPEHGIKTTYPSCELDVTLIREFAPESTTGNFVEPQSNLISFEDVTSESRLPEDWQDCWIVFGESGDTLLDG</sequence>
<reference evidence="2 3" key="3">
    <citation type="journal article" date="2017" name="Mol. Plant Pathol.">
        <title>A gapless genome sequence of the fungus Botrytis cinerea.</title>
        <authorList>
            <person name="Van Kan J.A."/>
            <person name="Stassen J.H."/>
            <person name="Mosbach A."/>
            <person name="Van Der Lee T.A."/>
            <person name="Faino L."/>
            <person name="Farmer A.D."/>
            <person name="Papasotiriou D.G."/>
            <person name="Zhou S."/>
            <person name="Seidl M.F."/>
            <person name="Cottam E."/>
            <person name="Edel D."/>
            <person name="Hahn M."/>
            <person name="Schwartz D.C."/>
            <person name="Dietrich R.A."/>
            <person name="Widdison S."/>
            <person name="Scalliet G."/>
        </authorList>
    </citation>
    <scope>NUCLEOTIDE SEQUENCE [LARGE SCALE GENOMIC DNA]</scope>
    <source>
        <strain evidence="2 3">B05.10</strain>
    </source>
</reference>
<dbReference type="AlphaFoldDB" id="A0A384JUN1"/>
<evidence type="ECO:0000313" key="3">
    <source>
        <dbReference type="Proteomes" id="UP000001798"/>
    </source>
</evidence>
<accession>A0A384JUN1</accession>
<evidence type="ECO:0000256" key="1">
    <source>
        <dbReference type="SAM" id="MobiDB-lite"/>
    </source>
</evidence>
<dbReference type="RefSeq" id="XP_024551335.1">
    <property type="nucleotide sequence ID" value="XM_024695542.1"/>
</dbReference>
<dbReference type="OrthoDB" id="3528578at2759"/>
<reference evidence="2 3" key="1">
    <citation type="journal article" date="2011" name="PLoS Genet.">
        <title>Genomic analysis of the necrotrophic fungal pathogens Sclerotinia sclerotiorum and Botrytis cinerea.</title>
        <authorList>
            <person name="Amselem J."/>
            <person name="Cuomo C.A."/>
            <person name="van Kan J.A."/>
            <person name="Viaud M."/>
            <person name="Benito E.P."/>
            <person name="Couloux A."/>
            <person name="Coutinho P.M."/>
            <person name="de Vries R.P."/>
            <person name="Dyer P.S."/>
            <person name="Fillinger S."/>
            <person name="Fournier E."/>
            <person name="Gout L."/>
            <person name="Hahn M."/>
            <person name="Kohn L."/>
            <person name="Lapalu N."/>
            <person name="Plummer K.M."/>
            <person name="Pradier J.M."/>
            <person name="Quevillon E."/>
            <person name="Sharon A."/>
            <person name="Simon A."/>
            <person name="ten Have A."/>
            <person name="Tudzynski B."/>
            <person name="Tudzynski P."/>
            <person name="Wincker P."/>
            <person name="Andrew M."/>
            <person name="Anthouard V."/>
            <person name="Beever R.E."/>
            <person name="Beffa R."/>
            <person name="Benoit I."/>
            <person name="Bouzid O."/>
            <person name="Brault B."/>
            <person name="Chen Z."/>
            <person name="Choquer M."/>
            <person name="Collemare J."/>
            <person name="Cotton P."/>
            <person name="Danchin E.G."/>
            <person name="Da Silva C."/>
            <person name="Gautier A."/>
            <person name="Giraud C."/>
            <person name="Giraud T."/>
            <person name="Gonzalez C."/>
            <person name="Grossetete S."/>
            <person name="Guldener U."/>
            <person name="Henrissat B."/>
            <person name="Howlett B.J."/>
            <person name="Kodira C."/>
            <person name="Kretschmer M."/>
            <person name="Lappartient A."/>
            <person name="Leroch M."/>
            <person name="Levis C."/>
            <person name="Mauceli E."/>
            <person name="Neuveglise C."/>
            <person name="Oeser B."/>
            <person name="Pearson M."/>
            <person name="Poulain J."/>
            <person name="Poussereau N."/>
            <person name="Quesneville H."/>
            <person name="Rascle C."/>
            <person name="Schumacher J."/>
            <person name="Segurens B."/>
            <person name="Sexton A."/>
            <person name="Silva E."/>
            <person name="Sirven C."/>
            <person name="Soanes D.M."/>
            <person name="Talbot N.J."/>
            <person name="Templeton M."/>
            <person name="Yandava C."/>
            <person name="Yarden O."/>
            <person name="Zeng Q."/>
            <person name="Rollins J.A."/>
            <person name="Lebrun M.H."/>
            <person name="Dickman M."/>
        </authorList>
    </citation>
    <scope>NUCLEOTIDE SEQUENCE [LARGE SCALE GENOMIC DNA]</scope>
    <source>
        <strain evidence="2 3">B05.10</strain>
    </source>
</reference>
<keyword evidence="3" id="KW-1185">Reference proteome</keyword>